<gene>
    <name evidence="2" type="ORF">ASIM_LOCUS18025</name>
</gene>
<keyword evidence="3" id="KW-1185">Reference proteome</keyword>
<reference evidence="2 3" key="2">
    <citation type="submission" date="2018-11" db="EMBL/GenBank/DDBJ databases">
        <authorList>
            <consortium name="Pathogen Informatics"/>
        </authorList>
    </citation>
    <scope>NUCLEOTIDE SEQUENCE [LARGE SCALE GENOMIC DNA]</scope>
</reference>
<dbReference type="OrthoDB" id="10571872at2759"/>
<evidence type="ECO:0000256" key="1">
    <source>
        <dbReference type="SAM" id="Phobius"/>
    </source>
</evidence>
<reference evidence="4" key="1">
    <citation type="submission" date="2017-02" db="UniProtKB">
        <authorList>
            <consortium name="WormBaseParasite"/>
        </authorList>
    </citation>
    <scope>IDENTIFICATION</scope>
</reference>
<evidence type="ECO:0000313" key="4">
    <source>
        <dbReference type="WBParaSite" id="ASIM_0001862701-mRNA-1"/>
    </source>
</evidence>
<accession>A0A0M3KCC7</accession>
<dbReference type="WBParaSite" id="ASIM_0001862701-mRNA-1">
    <property type="protein sequence ID" value="ASIM_0001862701-mRNA-1"/>
    <property type="gene ID" value="ASIM_0001862701"/>
</dbReference>
<proteinExistence type="predicted"/>
<dbReference type="AlphaFoldDB" id="A0A0M3KCC7"/>
<protein>
    <submittedName>
        <fullName evidence="4">Protein ORF122</fullName>
    </submittedName>
</protein>
<organism evidence="4">
    <name type="scientific">Anisakis simplex</name>
    <name type="common">Herring worm</name>
    <dbReference type="NCBI Taxonomy" id="6269"/>
    <lineage>
        <taxon>Eukaryota</taxon>
        <taxon>Metazoa</taxon>
        <taxon>Ecdysozoa</taxon>
        <taxon>Nematoda</taxon>
        <taxon>Chromadorea</taxon>
        <taxon>Rhabditida</taxon>
        <taxon>Spirurina</taxon>
        <taxon>Ascaridomorpha</taxon>
        <taxon>Ascaridoidea</taxon>
        <taxon>Anisakidae</taxon>
        <taxon>Anisakis</taxon>
        <taxon>Anisakis simplex complex</taxon>
    </lineage>
</organism>
<keyword evidence="1" id="KW-0812">Transmembrane</keyword>
<name>A0A0M3KCC7_ANISI</name>
<evidence type="ECO:0000313" key="2">
    <source>
        <dbReference type="EMBL" id="VDK62743.1"/>
    </source>
</evidence>
<dbReference type="Proteomes" id="UP000267096">
    <property type="component" value="Unassembled WGS sequence"/>
</dbReference>
<sequence>MFSGCGDGKCDVMQMYEGNSPSGALTLIVIAAVAIGIGFLTIICTLISVTRSRRSTRRLQTISPERVVSPGACASLNQRLPSLRGDSYRYIASSVHETNLPPQQQTPKSFVPIDDAPPPTYEDAIQMAIQESLRHCEHETAQQPHSTVQQ</sequence>
<feature type="transmembrane region" description="Helical" evidence="1">
    <location>
        <begin position="24"/>
        <end position="49"/>
    </location>
</feature>
<dbReference type="EMBL" id="UYRR01034915">
    <property type="protein sequence ID" value="VDK62743.1"/>
    <property type="molecule type" value="Genomic_DNA"/>
</dbReference>
<evidence type="ECO:0000313" key="3">
    <source>
        <dbReference type="Proteomes" id="UP000267096"/>
    </source>
</evidence>
<keyword evidence="1" id="KW-1133">Transmembrane helix</keyword>
<keyword evidence="1" id="KW-0472">Membrane</keyword>